<name>A0A5B7GLD7_PORTR</name>
<evidence type="ECO:0000313" key="3">
    <source>
        <dbReference type="EMBL" id="MPC57788.1"/>
    </source>
</evidence>
<evidence type="ECO:0000256" key="2">
    <source>
        <dbReference type="SAM" id="Phobius"/>
    </source>
</evidence>
<organism evidence="3 4">
    <name type="scientific">Portunus trituberculatus</name>
    <name type="common">Swimming crab</name>
    <name type="synonym">Neptunus trituberculatus</name>
    <dbReference type="NCBI Taxonomy" id="210409"/>
    <lineage>
        <taxon>Eukaryota</taxon>
        <taxon>Metazoa</taxon>
        <taxon>Ecdysozoa</taxon>
        <taxon>Arthropoda</taxon>
        <taxon>Crustacea</taxon>
        <taxon>Multicrustacea</taxon>
        <taxon>Malacostraca</taxon>
        <taxon>Eumalacostraca</taxon>
        <taxon>Eucarida</taxon>
        <taxon>Decapoda</taxon>
        <taxon>Pleocyemata</taxon>
        <taxon>Brachyura</taxon>
        <taxon>Eubrachyura</taxon>
        <taxon>Portunoidea</taxon>
        <taxon>Portunidae</taxon>
        <taxon>Portuninae</taxon>
        <taxon>Portunus</taxon>
    </lineage>
</organism>
<evidence type="ECO:0000256" key="1">
    <source>
        <dbReference type="SAM" id="MobiDB-lite"/>
    </source>
</evidence>
<keyword evidence="4" id="KW-1185">Reference proteome</keyword>
<dbReference type="Proteomes" id="UP000324222">
    <property type="component" value="Unassembled WGS sequence"/>
</dbReference>
<proteinExistence type="predicted"/>
<sequence length="73" mass="7903">MRKGAGCFVERLWLPGIVALQMVIFGCLALPPTPPRPAPPRPAPPCPASLQPPPPHPRPITPASLMHVEKRSR</sequence>
<dbReference type="AlphaFoldDB" id="A0A5B7GLD7"/>
<dbReference type="EMBL" id="VSRR010015082">
    <property type="protein sequence ID" value="MPC57788.1"/>
    <property type="molecule type" value="Genomic_DNA"/>
</dbReference>
<feature type="transmembrane region" description="Helical" evidence="2">
    <location>
        <begin position="12"/>
        <end position="31"/>
    </location>
</feature>
<comment type="caution">
    <text evidence="3">The sequence shown here is derived from an EMBL/GenBank/DDBJ whole genome shotgun (WGS) entry which is preliminary data.</text>
</comment>
<keyword evidence="2" id="KW-1133">Transmembrane helix</keyword>
<feature type="compositionally biased region" description="Pro residues" evidence="1">
    <location>
        <begin position="34"/>
        <end position="60"/>
    </location>
</feature>
<keyword evidence="2" id="KW-0472">Membrane</keyword>
<feature type="region of interest" description="Disordered" evidence="1">
    <location>
        <begin position="34"/>
        <end position="73"/>
    </location>
</feature>
<dbReference type="PROSITE" id="PS51257">
    <property type="entry name" value="PROKAR_LIPOPROTEIN"/>
    <property type="match status" value="1"/>
</dbReference>
<keyword evidence="2" id="KW-0812">Transmembrane</keyword>
<reference evidence="3 4" key="1">
    <citation type="submission" date="2019-05" db="EMBL/GenBank/DDBJ databases">
        <title>Another draft genome of Portunus trituberculatus and its Hox gene families provides insights of decapod evolution.</title>
        <authorList>
            <person name="Jeong J.-H."/>
            <person name="Song I."/>
            <person name="Kim S."/>
            <person name="Choi T."/>
            <person name="Kim D."/>
            <person name="Ryu S."/>
            <person name="Kim W."/>
        </authorList>
    </citation>
    <scope>NUCLEOTIDE SEQUENCE [LARGE SCALE GENOMIC DNA]</scope>
    <source>
        <tissue evidence="3">Muscle</tissue>
    </source>
</reference>
<accession>A0A5B7GLD7</accession>
<gene>
    <name evidence="3" type="ORF">E2C01_051776</name>
</gene>
<protein>
    <submittedName>
        <fullName evidence="3">Uncharacterized protein</fullName>
    </submittedName>
</protein>
<evidence type="ECO:0000313" key="4">
    <source>
        <dbReference type="Proteomes" id="UP000324222"/>
    </source>
</evidence>